<organism evidence="2 3">
    <name type="scientific">Myodes glareolus</name>
    <name type="common">Bank vole</name>
    <name type="synonym">Clethrionomys glareolus</name>
    <dbReference type="NCBI Taxonomy" id="447135"/>
    <lineage>
        <taxon>Eukaryota</taxon>
        <taxon>Metazoa</taxon>
        <taxon>Chordata</taxon>
        <taxon>Craniata</taxon>
        <taxon>Vertebrata</taxon>
        <taxon>Euteleostomi</taxon>
        <taxon>Mammalia</taxon>
        <taxon>Eutheria</taxon>
        <taxon>Euarchontoglires</taxon>
        <taxon>Glires</taxon>
        <taxon>Rodentia</taxon>
        <taxon>Myomorpha</taxon>
        <taxon>Muroidea</taxon>
        <taxon>Cricetidae</taxon>
        <taxon>Arvicolinae</taxon>
        <taxon>Myodes</taxon>
    </lineage>
</organism>
<sequence>MLIGPGGFVAATLLLSGGLRGAVSDSPVEMRSCSCSHLSAGMATEVPGTVTGAHNGPAAHWHASDCLTGERHGEGQTERSTLHTSLRIRATVGLEDSNSFCSPGVGNSYQPASATMCHTSCSSGCQPSCCVSSPCQPACCVSSPCQSSCVPLSCRPAICIPVRCQVACCVPVSCRPTVCMAPSCQSAVCVPVSCRP</sequence>
<accession>A0AAW0GYH7</accession>
<dbReference type="AlphaFoldDB" id="A0AAW0GYH7"/>
<evidence type="ECO:0008006" key="4">
    <source>
        <dbReference type="Google" id="ProtNLM"/>
    </source>
</evidence>
<keyword evidence="1" id="KW-0732">Signal</keyword>
<evidence type="ECO:0000313" key="3">
    <source>
        <dbReference type="Proteomes" id="UP001488838"/>
    </source>
</evidence>
<protein>
    <recommendedName>
        <fullName evidence="4">Keratin-associated protein 12-1-like</fullName>
    </recommendedName>
</protein>
<keyword evidence="3" id="KW-1185">Reference proteome</keyword>
<gene>
    <name evidence="2" type="ORF">U0070_012129</name>
</gene>
<reference evidence="2 3" key="1">
    <citation type="journal article" date="2023" name="bioRxiv">
        <title>Conserved and derived expression patterns and positive selection on dental genes reveal complex evolutionary context of ever-growing rodent molars.</title>
        <authorList>
            <person name="Calamari Z.T."/>
            <person name="Song A."/>
            <person name="Cohen E."/>
            <person name="Akter M."/>
            <person name="Roy R.D."/>
            <person name="Hallikas O."/>
            <person name="Christensen M.M."/>
            <person name="Li P."/>
            <person name="Marangoni P."/>
            <person name="Jernvall J."/>
            <person name="Klein O.D."/>
        </authorList>
    </citation>
    <scope>NUCLEOTIDE SEQUENCE [LARGE SCALE GENOMIC DNA]</scope>
    <source>
        <strain evidence="2">V071</strain>
    </source>
</reference>
<feature type="signal peptide" evidence="1">
    <location>
        <begin position="1"/>
        <end position="24"/>
    </location>
</feature>
<evidence type="ECO:0000256" key="1">
    <source>
        <dbReference type="SAM" id="SignalP"/>
    </source>
</evidence>
<comment type="caution">
    <text evidence="2">The sequence shown here is derived from an EMBL/GenBank/DDBJ whole genome shotgun (WGS) entry which is preliminary data.</text>
</comment>
<name>A0AAW0GYH7_MYOGA</name>
<dbReference type="Proteomes" id="UP001488838">
    <property type="component" value="Unassembled WGS sequence"/>
</dbReference>
<dbReference type="EMBL" id="JBBHLL010001516">
    <property type="protein sequence ID" value="KAK7796007.1"/>
    <property type="molecule type" value="Genomic_DNA"/>
</dbReference>
<feature type="non-terminal residue" evidence="2">
    <location>
        <position position="196"/>
    </location>
</feature>
<proteinExistence type="predicted"/>
<evidence type="ECO:0000313" key="2">
    <source>
        <dbReference type="EMBL" id="KAK7796007.1"/>
    </source>
</evidence>
<feature type="chain" id="PRO_5043530445" description="Keratin-associated protein 12-1-like" evidence="1">
    <location>
        <begin position="25"/>
        <end position="196"/>
    </location>
</feature>